<name>A0A1I0KC40_9FIRM</name>
<dbReference type="SUPFAM" id="SSF82171">
    <property type="entry name" value="DPP6 N-terminal domain-like"/>
    <property type="match status" value="1"/>
</dbReference>
<dbReference type="STRING" id="460384.SAMN05216313_1631"/>
<dbReference type="InterPro" id="IPR001375">
    <property type="entry name" value="Peptidase_S9_cat"/>
</dbReference>
<feature type="domain" description="Peptidase S9 prolyl oligopeptidase catalytic" evidence="4">
    <location>
        <begin position="451"/>
        <end position="659"/>
    </location>
</feature>
<evidence type="ECO:0000256" key="3">
    <source>
        <dbReference type="ARBA" id="ARBA00022801"/>
    </source>
</evidence>
<sequence length="661" mass="75183">MKPLKLNEFFNYRFLSNLTWSPDGKAAAVTVTTANPEDNGYDQNLWLYRGDGFRQFTALNKESSFIWDDENTILFAGARLASDQRRMETEEITVFNRISIHGGEAVKAFTLPVKAVGIKKLSDGLYLVTASCDAGAPDYYKMSSEERAAVHKVKKANADYEIFDEIPFWYNGSGVINKLRNRLFLFDERTGEMKPISEPLFNVNSYAVAGDLIVYSGESYQTRRTDRESFYRYWIGDEASQCINDSRSYSECSLFAVENTIVLIGASRARYGECENPYFYTLCPETGEIKVLAETDLYVGNSTNSDCRYGRTRAAKAVGDKLYFISTQRTSSYLYSMDLTGKVELVLEREGSVDDFDLVDDSVLLTGMYDMKLQEIYTYSLADRTMNQVSRFNQEVLEDKYVAEPEPVAFTLNGVELDGWILKPMDYDPDKSYPGILDIHGGPKTLYSPVFVHEMQYWAGKGYFVFFCNPEGSDGRGNDFADIRGKFGTKDYDGIMKFVDEVLARYPQIDPARLGVTGGSYGGFMTNWIIGHTGRFAAAASQRSISNWISFYGTSDIGTSFGPDQVKANIYDDYEKLWRQSPLKYANNVTTPTLFIHSDEDYRCWIPEGMQMYTAIVDRGVEARMCCFKGENHELSRSGKPLHREKRLQEITDWMDKYTCK</sequence>
<keyword evidence="3" id="KW-0378">Hydrolase</keyword>
<protein>
    <submittedName>
        <fullName evidence="5">Dipeptidyl aminopeptidase/acylaminoacyl peptidase</fullName>
    </submittedName>
</protein>
<organism evidence="5 6">
    <name type="scientific">Enterocloster lavalensis</name>
    <dbReference type="NCBI Taxonomy" id="460384"/>
    <lineage>
        <taxon>Bacteria</taxon>
        <taxon>Bacillati</taxon>
        <taxon>Bacillota</taxon>
        <taxon>Clostridia</taxon>
        <taxon>Lachnospirales</taxon>
        <taxon>Lachnospiraceae</taxon>
        <taxon>Enterocloster</taxon>
    </lineage>
</organism>
<dbReference type="FunFam" id="3.40.50.1820:FF:000028">
    <property type="entry name" value="S9 family peptidase"/>
    <property type="match status" value="1"/>
</dbReference>
<proteinExistence type="inferred from homology"/>
<dbReference type="GO" id="GO:0006508">
    <property type="term" value="P:proteolysis"/>
    <property type="evidence" value="ECO:0007669"/>
    <property type="project" value="UniProtKB-KW"/>
</dbReference>
<evidence type="ECO:0000313" key="5">
    <source>
        <dbReference type="EMBL" id="SEU21607.1"/>
    </source>
</evidence>
<evidence type="ECO:0000313" key="6">
    <source>
        <dbReference type="Proteomes" id="UP000198508"/>
    </source>
</evidence>
<keyword evidence="6" id="KW-1185">Reference proteome</keyword>
<dbReference type="AlphaFoldDB" id="A0A1I0KC40"/>
<dbReference type="Pfam" id="PF00326">
    <property type="entry name" value="Peptidase_S9"/>
    <property type="match status" value="1"/>
</dbReference>
<dbReference type="PANTHER" id="PTHR42776">
    <property type="entry name" value="SERINE PEPTIDASE S9 FAMILY MEMBER"/>
    <property type="match status" value="1"/>
</dbReference>
<reference evidence="6" key="1">
    <citation type="submission" date="2016-10" db="EMBL/GenBank/DDBJ databases">
        <authorList>
            <person name="Varghese N."/>
            <person name="Submissions S."/>
        </authorList>
    </citation>
    <scope>NUCLEOTIDE SEQUENCE [LARGE SCALE GENOMIC DNA]</scope>
    <source>
        <strain evidence="6">NLAE-zl-G277</strain>
    </source>
</reference>
<evidence type="ECO:0000256" key="2">
    <source>
        <dbReference type="ARBA" id="ARBA00022670"/>
    </source>
</evidence>
<dbReference type="InterPro" id="IPR029058">
    <property type="entry name" value="AB_hydrolase_fold"/>
</dbReference>
<dbReference type="RefSeq" id="WP_092371902.1">
    <property type="nucleotide sequence ID" value="NZ_DAINWJ010000215.1"/>
</dbReference>
<keyword evidence="5" id="KW-0031">Aminopeptidase</keyword>
<dbReference type="PANTHER" id="PTHR42776:SF27">
    <property type="entry name" value="DIPEPTIDYL PEPTIDASE FAMILY MEMBER 6"/>
    <property type="match status" value="1"/>
</dbReference>
<dbReference type="Gene3D" id="3.40.50.1820">
    <property type="entry name" value="alpha/beta hydrolase"/>
    <property type="match status" value="1"/>
</dbReference>
<dbReference type="GO" id="GO:0004252">
    <property type="term" value="F:serine-type endopeptidase activity"/>
    <property type="evidence" value="ECO:0007669"/>
    <property type="project" value="TreeGrafter"/>
</dbReference>
<dbReference type="SUPFAM" id="SSF53474">
    <property type="entry name" value="alpha/beta-Hydrolases"/>
    <property type="match status" value="1"/>
</dbReference>
<evidence type="ECO:0000259" key="4">
    <source>
        <dbReference type="Pfam" id="PF00326"/>
    </source>
</evidence>
<comment type="similarity">
    <text evidence="1">Belongs to the peptidase S9C family.</text>
</comment>
<accession>A0A1I0KC40</accession>
<dbReference type="EMBL" id="FOIM01000063">
    <property type="protein sequence ID" value="SEU21607.1"/>
    <property type="molecule type" value="Genomic_DNA"/>
</dbReference>
<dbReference type="GO" id="GO:0004177">
    <property type="term" value="F:aminopeptidase activity"/>
    <property type="evidence" value="ECO:0007669"/>
    <property type="project" value="UniProtKB-KW"/>
</dbReference>
<dbReference type="Proteomes" id="UP000198508">
    <property type="component" value="Unassembled WGS sequence"/>
</dbReference>
<keyword evidence="2" id="KW-0645">Protease</keyword>
<gene>
    <name evidence="5" type="ORF">SAMN05216313_1631</name>
</gene>
<evidence type="ECO:0000256" key="1">
    <source>
        <dbReference type="ARBA" id="ARBA00010040"/>
    </source>
</evidence>